<keyword evidence="3" id="KW-1185">Reference proteome</keyword>
<sequence>MWPQLRRGPGALQSVVRGREGRSPTAKAGKGHPGPYLGLPIGDIVSLPEELGLTLPESVILRGDAQWTSLRQALPPIALLRGQLTLSSPMTVLADPRAIDATYRILQEITAVGRRLETRDLKITDLSAASVSIRTDIACFSEKVADLDQASQL</sequence>
<feature type="region of interest" description="Disordered" evidence="1">
    <location>
        <begin position="1"/>
        <end position="34"/>
    </location>
</feature>
<organism evidence="2 3">
    <name type="scientific">Pleurodeles waltl</name>
    <name type="common">Iberian ribbed newt</name>
    <dbReference type="NCBI Taxonomy" id="8319"/>
    <lineage>
        <taxon>Eukaryota</taxon>
        <taxon>Metazoa</taxon>
        <taxon>Chordata</taxon>
        <taxon>Craniata</taxon>
        <taxon>Vertebrata</taxon>
        <taxon>Euteleostomi</taxon>
        <taxon>Amphibia</taxon>
        <taxon>Batrachia</taxon>
        <taxon>Caudata</taxon>
        <taxon>Salamandroidea</taxon>
        <taxon>Salamandridae</taxon>
        <taxon>Pleurodelinae</taxon>
        <taxon>Pleurodeles</taxon>
    </lineage>
</organism>
<proteinExistence type="predicted"/>
<dbReference type="AlphaFoldDB" id="A0AAV7QC24"/>
<evidence type="ECO:0000313" key="3">
    <source>
        <dbReference type="Proteomes" id="UP001066276"/>
    </source>
</evidence>
<comment type="caution">
    <text evidence="2">The sequence shown here is derived from an EMBL/GenBank/DDBJ whole genome shotgun (WGS) entry which is preliminary data.</text>
</comment>
<protein>
    <submittedName>
        <fullName evidence="2">Uncharacterized protein</fullName>
    </submittedName>
</protein>
<accession>A0AAV7QC24</accession>
<dbReference type="EMBL" id="JANPWB010000010">
    <property type="protein sequence ID" value="KAJ1137137.1"/>
    <property type="molecule type" value="Genomic_DNA"/>
</dbReference>
<gene>
    <name evidence="2" type="ORF">NDU88_003550</name>
</gene>
<dbReference type="Proteomes" id="UP001066276">
    <property type="component" value="Chromosome 6"/>
</dbReference>
<reference evidence="2" key="1">
    <citation type="journal article" date="2022" name="bioRxiv">
        <title>Sequencing and chromosome-scale assembly of the giantPleurodeles waltlgenome.</title>
        <authorList>
            <person name="Brown T."/>
            <person name="Elewa A."/>
            <person name="Iarovenko S."/>
            <person name="Subramanian E."/>
            <person name="Araus A.J."/>
            <person name="Petzold A."/>
            <person name="Susuki M."/>
            <person name="Suzuki K.-i.T."/>
            <person name="Hayashi T."/>
            <person name="Toyoda A."/>
            <person name="Oliveira C."/>
            <person name="Osipova E."/>
            <person name="Leigh N.D."/>
            <person name="Simon A."/>
            <person name="Yun M.H."/>
        </authorList>
    </citation>
    <scope>NUCLEOTIDE SEQUENCE</scope>
    <source>
        <strain evidence="2">20211129_DDA</strain>
        <tissue evidence="2">Liver</tissue>
    </source>
</reference>
<evidence type="ECO:0000313" key="2">
    <source>
        <dbReference type="EMBL" id="KAJ1137137.1"/>
    </source>
</evidence>
<name>A0AAV7QC24_PLEWA</name>
<evidence type="ECO:0000256" key="1">
    <source>
        <dbReference type="SAM" id="MobiDB-lite"/>
    </source>
</evidence>